<dbReference type="GO" id="GO:0006270">
    <property type="term" value="P:DNA replication initiation"/>
    <property type="evidence" value="ECO:0007669"/>
    <property type="project" value="InterPro"/>
</dbReference>
<dbReference type="InterPro" id="IPR010921">
    <property type="entry name" value="Trp_repressor/repl_initiator"/>
</dbReference>
<dbReference type="Proteomes" id="UP000035213">
    <property type="component" value="Chromosome"/>
</dbReference>
<dbReference type="Pfam" id="PF08299">
    <property type="entry name" value="Bac_DnaA_C"/>
    <property type="match status" value="1"/>
</dbReference>
<dbReference type="KEGG" id="cgn:OK18_19205"/>
<dbReference type="RefSeq" id="WP_053329056.1">
    <property type="nucleotide sequence ID" value="NZ_CP009928.1"/>
</dbReference>
<dbReference type="CDD" id="cd06571">
    <property type="entry name" value="Bac_DnaA_C"/>
    <property type="match status" value="1"/>
</dbReference>
<dbReference type="SMART" id="SM00760">
    <property type="entry name" value="Bac_DnaA_C"/>
    <property type="match status" value="1"/>
</dbReference>
<dbReference type="STRING" id="1324352.OK18_19205"/>
<sequence>MDKGNLDFRIDTNQFLNEIADCAIPQSMGVLKIPLNIFKNLLAQTAQRATEINDPKLNILMLKLGLYEVSPFDIPKAIENQEKIIHMKSKFHIPRLVVMICKVLDISTKQLRSSNRRQDFCDARKIICYILKSKGLTYEHIGRILNRDHSTVIYNLNEYDLMINCNREFKHKVSVVNKLLENENRTKN</sequence>
<dbReference type="EMBL" id="CP009928">
    <property type="protein sequence ID" value="AKK74460.1"/>
    <property type="molecule type" value="Genomic_DNA"/>
</dbReference>
<dbReference type="GO" id="GO:0005524">
    <property type="term" value="F:ATP binding"/>
    <property type="evidence" value="ECO:0007669"/>
    <property type="project" value="InterPro"/>
</dbReference>
<organism evidence="2 3">
    <name type="scientific">Chryseobacterium gallinarum</name>
    <dbReference type="NCBI Taxonomy" id="1324352"/>
    <lineage>
        <taxon>Bacteria</taxon>
        <taxon>Pseudomonadati</taxon>
        <taxon>Bacteroidota</taxon>
        <taxon>Flavobacteriia</taxon>
        <taxon>Flavobacteriales</taxon>
        <taxon>Weeksellaceae</taxon>
        <taxon>Chryseobacterium group</taxon>
        <taxon>Chryseobacterium</taxon>
    </lineage>
</organism>
<feature type="domain" description="Chromosomal replication initiator DnaA C-terminal" evidence="1">
    <location>
        <begin position="92"/>
        <end position="159"/>
    </location>
</feature>
<evidence type="ECO:0000313" key="3">
    <source>
        <dbReference type="Proteomes" id="UP000035213"/>
    </source>
</evidence>
<dbReference type="PATRIC" id="fig|1324352.5.peg.4033"/>
<dbReference type="AlphaFoldDB" id="A0A0G3M798"/>
<dbReference type="InterPro" id="IPR013159">
    <property type="entry name" value="DnaA_C"/>
</dbReference>
<protein>
    <recommendedName>
        <fullName evidence="1">Chromosomal replication initiator DnaA C-terminal domain-containing protein</fullName>
    </recommendedName>
</protein>
<gene>
    <name evidence="2" type="ORF">OK18_19205</name>
</gene>
<accession>A0A0G3M798</accession>
<evidence type="ECO:0000259" key="1">
    <source>
        <dbReference type="SMART" id="SM00760"/>
    </source>
</evidence>
<dbReference type="GO" id="GO:0006275">
    <property type="term" value="P:regulation of DNA replication"/>
    <property type="evidence" value="ECO:0007669"/>
    <property type="project" value="InterPro"/>
</dbReference>
<proteinExistence type="predicted"/>
<name>A0A0G3M798_CHRGL</name>
<evidence type="ECO:0000313" key="2">
    <source>
        <dbReference type="EMBL" id="AKK74460.1"/>
    </source>
</evidence>
<dbReference type="SUPFAM" id="SSF48295">
    <property type="entry name" value="TrpR-like"/>
    <property type="match status" value="1"/>
</dbReference>
<dbReference type="OrthoDB" id="1264336at2"/>
<dbReference type="Gene3D" id="1.10.1750.10">
    <property type="match status" value="1"/>
</dbReference>
<dbReference type="GO" id="GO:0043565">
    <property type="term" value="F:sequence-specific DNA binding"/>
    <property type="evidence" value="ECO:0007669"/>
    <property type="project" value="InterPro"/>
</dbReference>
<reference evidence="2 3" key="1">
    <citation type="submission" date="2014-11" db="EMBL/GenBank/DDBJ databases">
        <authorList>
            <person name="Park G.-S."/>
            <person name="Hong S.-J."/>
            <person name="Jung B.K."/>
            <person name="Khan A.R."/>
            <person name="Kwak Y."/>
            <person name="Shin J.-H."/>
        </authorList>
    </citation>
    <scope>NUCLEOTIDE SEQUENCE [LARGE SCALE GENOMIC DNA]</scope>
    <source>
        <strain evidence="2 3">DSM 27622</strain>
    </source>
</reference>